<gene>
    <name evidence="1" type="ORF">CHILSU_LOCUS5014</name>
</gene>
<protein>
    <recommendedName>
        <fullName evidence="3">Spaetzle domain-containing protein</fullName>
    </recommendedName>
</protein>
<sequence>MEPPTFPSRGLNTVRAAPGSDACLQLPAPQGTPPFHYEWCNPRAAAPGDNDTCTVQDRLRSRAQSALDSRALRQACALTMGSNCCKGDASRPLRSSSSIYSRYIWLLLVSLQELHDVPWVLRPYVKCQCLVSAMPVDP</sequence>
<organism evidence="1 2">
    <name type="scientific">Chilo suppressalis</name>
    <name type="common">Asiatic rice borer moth</name>
    <dbReference type="NCBI Taxonomy" id="168631"/>
    <lineage>
        <taxon>Eukaryota</taxon>
        <taxon>Metazoa</taxon>
        <taxon>Ecdysozoa</taxon>
        <taxon>Arthropoda</taxon>
        <taxon>Hexapoda</taxon>
        <taxon>Insecta</taxon>
        <taxon>Pterygota</taxon>
        <taxon>Neoptera</taxon>
        <taxon>Endopterygota</taxon>
        <taxon>Lepidoptera</taxon>
        <taxon>Glossata</taxon>
        <taxon>Ditrysia</taxon>
        <taxon>Pyraloidea</taxon>
        <taxon>Crambidae</taxon>
        <taxon>Crambinae</taxon>
        <taxon>Chilo</taxon>
    </lineage>
</organism>
<accession>A0ABN8B202</accession>
<dbReference type="Proteomes" id="UP001153292">
    <property type="component" value="Chromosome 2"/>
</dbReference>
<evidence type="ECO:0000313" key="2">
    <source>
        <dbReference type="Proteomes" id="UP001153292"/>
    </source>
</evidence>
<evidence type="ECO:0000313" key="1">
    <source>
        <dbReference type="EMBL" id="CAH0401778.1"/>
    </source>
</evidence>
<keyword evidence="2" id="KW-1185">Reference proteome</keyword>
<evidence type="ECO:0008006" key="3">
    <source>
        <dbReference type="Google" id="ProtNLM"/>
    </source>
</evidence>
<proteinExistence type="predicted"/>
<name>A0ABN8B202_CHISP</name>
<dbReference type="EMBL" id="OU963895">
    <property type="protein sequence ID" value="CAH0401778.1"/>
    <property type="molecule type" value="Genomic_DNA"/>
</dbReference>
<reference evidence="1" key="1">
    <citation type="submission" date="2021-12" db="EMBL/GenBank/DDBJ databases">
        <authorList>
            <person name="King R."/>
        </authorList>
    </citation>
    <scope>NUCLEOTIDE SEQUENCE</scope>
</reference>